<dbReference type="InterPro" id="IPR003165">
    <property type="entry name" value="Piwi"/>
</dbReference>
<feature type="region of interest" description="Disordered" evidence="2">
    <location>
        <begin position="1"/>
        <end position="31"/>
    </location>
</feature>
<dbReference type="Pfam" id="PF02171">
    <property type="entry name" value="Piwi"/>
    <property type="match status" value="1"/>
</dbReference>
<dbReference type="PROSITE" id="PS50822">
    <property type="entry name" value="PIWI"/>
    <property type="match status" value="1"/>
</dbReference>
<evidence type="ECO:0000256" key="2">
    <source>
        <dbReference type="SAM" id="MobiDB-lite"/>
    </source>
</evidence>
<dbReference type="InterPro" id="IPR012340">
    <property type="entry name" value="NA-bd_OB-fold"/>
</dbReference>
<sequence length="611" mass="69349">MHAIDHPAQVDQTPPRPPDKAKERWADIQEDDTETSHAGKFALLTELCPVQNITSSKTAMFKKKRSKRYPGWNYKVLSRLCSDHSPLVGWYDRIPKPTNAPFRFFNMWTSHPDFLEVVKENWKVPIEGHSLFILSQKLKRLKQKLARPNKYVFGNLGTKITEATHNLEALQHQFEQDENEMLAMEIAEQELQVENLLQQEADYWKQRSRTRWDKEVDRSTKSPLTKDIPSGHFIACLVHIWKTRNRVLYDGGNVEKGQGTTRPTHYHVLYDEIGFSPGDLQELVHSLSYVYQRSTTAISIVAPVCYAHLAAAQVSQFMKFDEMSEASSGRGGLTSAGTIPVPELPKLHENVSSSMFFCGDGDWCKCCLFLLGDLQVLIQISGKMRAFPFFVHQVTTLPDEFPDAHSAVNELRLEYVVCIEGVVCSRPVESLNKKMKTGSIELRENARIELQSDLSCRFLVTTGDDAIETTNEERSFETGRLVLSDLPLPYATKLCGLVVRCELVVCDVWWWVGGLRLVWIVGAVCGGGLWCGGVVWLECVFGCRWLWVGCVPGAAMGGCFWRSVLLLHRHRDRPICETYKWLEQPGRSKEHFLKTGALLSIGSSSWICIDH</sequence>
<evidence type="ECO:0000313" key="5">
    <source>
        <dbReference type="Proteomes" id="UP000631114"/>
    </source>
</evidence>
<dbReference type="SUPFAM" id="SSF53098">
    <property type="entry name" value="Ribonuclease H-like"/>
    <property type="match status" value="1"/>
</dbReference>
<protein>
    <recommendedName>
        <fullName evidence="3">Piwi domain-containing protein</fullName>
    </recommendedName>
</protein>
<evidence type="ECO:0000256" key="1">
    <source>
        <dbReference type="SAM" id="Coils"/>
    </source>
</evidence>
<dbReference type="SUPFAM" id="SSF50249">
    <property type="entry name" value="Nucleic acid-binding proteins"/>
    <property type="match status" value="1"/>
</dbReference>
<reference evidence="4 5" key="1">
    <citation type="submission" date="2020-10" db="EMBL/GenBank/DDBJ databases">
        <title>The Coptis chinensis genome and diversification of protoberbering-type alkaloids.</title>
        <authorList>
            <person name="Wang B."/>
            <person name="Shu S."/>
            <person name="Song C."/>
            <person name="Liu Y."/>
        </authorList>
    </citation>
    <scope>NUCLEOTIDE SEQUENCE [LARGE SCALE GENOMIC DNA]</scope>
    <source>
        <strain evidence="4">HL-2020</strain>
        <tissue evidence="4">Leaf</tissue>
    </source>
</reference>
<dbReference type="Gene3D" id="2.40.50.140">
    <property type="entry name" value="Nucleic acid-binding proteins"/>
    <property type="match status" value="1"/>
</dbReference>
<accession>A0A835H8B4</accession>
<feature type="coiled-coil region" evidence="1">
    <location>
        <begin position="160"/>
        <end position="199"/>
    </location>
</feature>
<name>A0A835H8B4_9MAGN</name>
<evidence type="ECO:0000259" key="3">
    <source>
        <dbReference type="PROSITE" id="PS50822"/>
    </source>
</evidence>
<proteinExistence type="predicted"/>
<gene>
    <name evidence="4" type="ORF">IFM89_037241</name>
</gene>
<dbReference type="GO" id="GO:0003676">
    <property type="term" value="F:nucleic acid binding"/>
    <property type="evidence" value="ECO:0007669"/>
    <property type="project" value="InterPro"/>
</dbReference>
<feature type="compositionally biased region" description="Basic and acidic residues" evidence="2">
    <location>
        <begin position="17"/>
        <end position="27"/>
    </location>
</feature>
<dbReference type="AlphaFoldDB" id="A0A835H8B4"/>
<keyword evidence="1" id="KW-0175">Coiled coil</keyword>
<dbReference type="InterPro" id="IPR012337">
    <property type="entry name" value="RNaseH-like_sf"/>
</dbReference>
<dbReference type="InterPro" id="IPR036397">
    <property type="entry name" value="RNaseH_sf"/>
</dbReference>
<dbReference type="PANTHER" id="PTHR22891">
    <property type="entry name" value="EUKARYOTIC TRANSLATION INITIATION FACTOR 2C"/>
    <property type="match status" value="1"/>
</dbReference>
<evidence type="ECO:0000313" key="4">
    <source>
        <dbReference type="EMBL" id="KAF9595141.1"/>
    </source>
</evidence>
<dbReference type="Proteomes" id="UP000631114">
    <property type="component" value="Unassembled WGS sequence"/>
</dbReference>
<feature type="domain" description="Piwi" evidence="3">
    <location>
        <begin position="258"/>
        <end position="319"/>
    </location>
</feature>
<keyword evidence="5" id="KW-1185">Reference proteome</keyword>
<dbReference type="SMART" id="SM00950">
    <property type="entry name" value="Piwi"/>
    <property type="match status" value="1"/>
</dbReference>
<organism evidence="4 5">
    <name type="scientific">Coptis chinensis</name>
    <dbReference type="NCBI Taxonomy" id="261450"/>
    <lineage>
        <taxon>Eukaryota</taxon>
        <taxon>Viridiplantae</taxon>
        <taxon>Streptophyta</taxon>
        <taxon>Embryophyta</taxon>
        <taxon>Tracheophyta</taxon>
        <taxon>Spermatophyta</taxon>
        <taxon>Magnoliopsida</taxon>
        <taxon>Ranunculales</taxon>
        <taxon>Ranunculaceae</taxon>
        <taxon>Coptidoideae</taxon>
        <taxon>Coptis</taxon>
    </lineage>
</organism>
<dbReference type="Gene3D" id="3.30.420.10">
    <property type="entry name" value="Ribonuclease H-like superfamily/Ribonuclease H"/>
    <property type="match status" value="1"/>
</dbReference>
<comment type="caution">
    <text evidence="4">The sequence shown here is derived from an EMBL/GenBank/DDBJ whole genome shotgun (WGS) entry which is preliminary data.</text>
</comment>
<dbReference type="EMBL" id="JADFTS010000008">
    <property type="protein sequence ID" value="KAF9595141.1"/>
    <property type="molecule type" value="Genomic_DNA"/>
</dbReference>
<dbReference type="OrthoDB" id="10252740at2759"/>